<dbReference type="Gene3D" id="6.10.250.3440">
    <property type="match status" value="1"/>
</dbReference>
<keyword evidence="5" id="KW-0496">Mitochondrion</keyword>
<comment type="similarity">
    <text evidence="2">Belongs to the mitochondrion-specific ribosomal protein mL40 family.</text>
</comment>
<evidence type="ECO:0000256" key="6">
    <source>
        <dbReference type="ARBA" id="ARBA00023274"/>
    </source>
</evidence>
<dbReference type="Proteomes" id="UP000515135">
    <property type="component" value="Unplaced"/>
</dbReference>
<evidence type="ECO:0000313" key="10">
    <source>
        <dbReference type="Proteomes" id="UP000515135"/>
    </source>
</evidence>
<protein>
    <recommendedName>
        <fullName evidence="7">Large ribosomal subunit protein mL40</fullName>
    </recommendedName>
    <alternativeName>
        <fullName evidence="8">39S ribosomal protein L40, mitochondrial</fullName>
    </alternativeName>
</protein>
<gene>
    <name evidence="11" type="primary">LOC109461600</name>
</gene>
<evidence type="ECO:0000256" key="4">
    <source>
        <dbReference type="ARBA" id="ARBA00022980"/>
    </source>
</evidence>
<organism evidence="10 11">
    <name type="scientific">Branchiostoma belcheri</name>
    <name type="common">Amphioxus</name>
    <dbReference type="NCBI Taxonomy" id="7741"/>
    <lineage>
        <taxon>Eukaryota</taxon>
        <taxon>Metazoa</taxon>
        <taxon>Chordata</taxon>
        <taxon>Cephalochordata</taxon>
        <taxon>Leptocardii</taxon>
        <taxon>Amphioxiformes</taxon>
        <taxon>Branchiostomatidae</taxon>
        <taxon>Branchiostoma</taxon>
    </lineage>
</organism>
<evidence type="ECO:0000256" key="8">
    <source>
        <dbReference type="ARBA" id="ARBA00083752"/>
    </source>
</evidence>
<evidence type="ECO:0000256" key="1">
    <source>
        <dbReference type="ARBA" id="ARBA00004173"/>
    </source>
</evidence>
<dbReference type="PANTHER" id="PTHR13359:SF2">
    <property type="entry name" value="LARGE RIBOSOMAL SUBUNIT PROTEIN ML40"/>
    <property type="match status" value="1"/>
</dbReference>
<dbReference type="RefSeq" id="XP_019613535.1">
    <property type="nucleotide sequence ID" value="XM_019757976.1"/>
</dbReference>
<feature type="region of interest" description="Disordered" evidence="9">
    <location>
        <begin position="171"/>
        <end position="197"/>
    </location>
</feature>
<evidence type="ECO:0000256" key="7">
    <source>
        <dbReference type="ARBA" id="ARBA00035192"/>
    </source>
</evidence>
<evidence type="ECO:0000313" key="11">
    <source>
        <dbReference type="RefSeq" id="XP_019613535.1"/>
    </source>
</evidence>
<dbReference type="Pfam" id="PF09812">
    <property type="entry name" value="MRP-L28"/>
    <property type="match status" value="1"/>
</dbReference>
<proteinExistence type="inferred from homology"/>
<evidence type="ECO:0000256" key="3">
    <source>
        <dbReference type="ARBA" id="ARBA00022946"/>
    </source>
</evidence>
<keyword evidence="3" id="KW-0809">Transit peptide</keyword>
<dbReference type="GO" id="GO:0005762">
    <property type="term" value="C:mitochondrial large ribosomal subunit"/>
    <property type="evidence" value="ECO:0007669"/>
    <property type="project" value="InterPro"/>
</dbReference>
<sequence>MTSVLRFLGSQASTVLSQLCPAGARSLFTFSRSSPLVNTLVPIRASHLRKRKRVDPKIEQAREARLKKRIKRLLKKDKEMVAIEDFFVMPSLLEEVRERPPVVVSTEEQERRAALEKEWARFRRQQHLTEEAAIVAMVTSQQRALEELRAESEELFQQAVQVDPLLIPYQRLGPTETPPLPTYDPPDGKYVDLTPVE</sequence>
<dbReference type="AlphaFoldDB" id="A0A6P4XAS7"/>
<comment type="subcellular location">
    <subcellularLocation>
        <location evidence="1">Mitochondrion</location>
    </subcellularLocation>
</comment>
<dbReference type="FunFam" id="6.10.250.3440:FF:000001">
    <property type="entry name" value="Mitochondrial ribosomal protein L40"/>
    <property type="match status" value="1"/>
</dbReference>
<dbReference type="OrthoDB" id="5977625at2759"/>
<dbReference type="PANTHER" id="PTHR13359">
    <property type="entry name" value="39S RIBOSOMAL PROTEIN L40, MITOCHONDRIAL"/>
    <property type="match status" value="1"/>
</dbReference>
<reference evidence="11" key="1">
    <citation type="submission" date="2025-08" db="UniProtKB">
        <authorList>
            <consortium name="RefSeq"/>
        </authorList>
    </citation>
    <scope>IDENTIFICATION</scope>
    <source>
        <tissue evidence="11">Gonad</tissue>
    </source>
</reference>
<accession>A0A6P4XAS7</accession>
<dbReference type="InterPro" id="IPR039145">
    <property type="entry name" value="Ribosomal_mL40_metazoa/plant"/>
</dbReference>
<evidence type="ECO:0000256" key="2">
    <source>
        <dbReference type="ARBA" id="ARBA00009360"/>
    </source>
</evidence>
<evidence type="ECO:0000256" key="9">
    <source>
        <dbReference type="SAM" id="MobiDB-lite"/>
    </source>
</evidence>
<keyword evidence="6" id="KW-0687">Ribonucleoprotein</keyword>
<keyword evidence="10" id="KW-1185">Reference proteome</keyword>
<dbReference type="GeneID" id="109461600"/>
<keyword evidence="4" id="KW-0689">Ribosomal protein</keyword>
<dbReference type="InterPro" id="IPR019192">
    <property type="entry name" value="Ribosomal_mL40"/>
</dbReference>
<name>A0A6P4XAS7_BRABE</name>
<dbReference type="KEGG" id="bbel:109461600"/>
<evidence type="ECO:0000256" key="5">
    <source>
        <dbReference type="ARBA" id="ARBA00023128"/>
    </source>
</evidence>